<comment type="catalytic activity">
    <reaction evidence="6">
        <text>ATP + H2O = ADP + phosphate + H(+)</text>
        <dbReference type="Rhea" id="RHEA:13065"/>
        <dbReference type="ChEBI" id="CHEBI:15377"/>
        <dbReference type="ChEBI" id="CHEBI:15378"/>
        <dbReference type="ChEBI" id="CHEBI:30616"/>
        <dbReference type="ChEBI" id="CHEBI:43474"/>
        <dbReference type="ChEBI" id="CHEBI:456216"/>
        <dbReference type="EC" id="3.6.4.13"/>
    </reaction>
</comment>
<evidence type="ECO:0000256" key="6">
    <source>
        <dbReference type="ARBA" id="ARBA00047984"/>
    </source>
</evidence>
<dbReference type="HOGENOM" id="CLU_003041_18_0_1"/>
<protein>
    <recommendedName>
        <fullName evidence="1">RNA helicase</fullName>
        <ecNumber evidence="1">3.6.4.13</ecNumber>
    </recommendedName>
</protein>
<dbReference type="AlphaFoldDB" id="W6MM92"/>
<keyword evidence="5" id="KW-0067">ATP-binding</keyword>
<evidence type="ECO:0000256" key="3">
    <source>
        <dbReference type="ARBA" id="ARBA00022801"/>
    </source>
</evidence>
<evidence type="ECO:0000259" key="8">
    <source>
        <dbReference type="PROSITE" id="PS51192"/>
    </source>
</evidence>
<feature type="domain" description="Helicase ATP-binding" evidence="8">
    <location>
        <begin position="158"/>
        <end position="344"/>
    </location>
</feature>
<dbReference type="GeneID" id="34521032"/>
<dbReference type="GO" id="GO:0005524">
    <property type="term" value="F:ATP binding"/>
    <property type="evidence" value="ECO:0007669"/>
    <property type="project" value="UniProtKB-KW"/>
</dbReference>
<evidence type="ECO:0000259" key="9">
    <source>
        <dbReference type="PROSITE" id="PS51194"/>
    </source>
</evidence>
<feature type="compositionally biased region" description="Basic and acidic residues" evidence="7">
    <location>
        <begin position="44"/>
        <end position="62"/>
    </location>
</feature>
<dbReference type="RefSeq" id="XP_022459644.1">
    <property type="nucleotide sequence ID" value="XM_022602064.1"/>
</dbReference>
<dbReference type="GO" id="GO:0003724">
    <property type="term" value="F:RNA helicase activity"/>
    <property type="evidence" value="ECO:0007669"/>
    <property type="project" value="UniProtKB-EC"/>
</dbReference>
<dbReference type="InterPro" id="IPR027417">
    <property type="entry name" value="P-loop_NTPase"/>
</dbReference>
<evidence type="ECO:0000256" key="4">
    <source>
        <dbReference type="ARBA" id="ARBA00022806"/>
    </source>
</evidence>
<evidence type="ECO:0000256" key="7">
    <source>
        <dbReference type="SAM" id="MobiDB-lite"/>
    </source>
</evidence>
<dbReference type="InterPro" id="IPR001650">
    <property type="entry name" value="Helicase_C-like"/>
</dbReference>
<dbReference type="Proteomes" id="UP000019384">
    <property type="component" value="Unassembled WGS sequence"/>
</dbReference>
<dbReference type="SUPFAM" id="SSF52540">
    <property type="entry name" value="P-loop containing nucleoside triphosphate hydrolases"/>
    <property type="match status" value="1"/>
</dbReference>
<dbReference type="InterPro" id="IPR011545">
    <property type="entry name" value="DEAD/DEAH_box_helicase_dom"/>
</dbReference>
<evidence type="ECO:0000256" key="5">
    <source>
        <dbReference type="ARBA" id="ARBA00022840"/>
    </source>
</evidence>
<dbReference type="Gene3D" id="3.40.50.300">
    <property type="entry name" value="P-loop containing nucleotide triphosphate hydrolases"/>
    <property type="match status" value="2"/>
</dbReference>
<dbReference type="InterPro" id="IPR014001">
    <property type="entry name" value="Helicase_ATP-bd"/>
</dbReference>
<keyword evidence="11" id="KW-1185">Reference proteome</keyword>
<dbReference type="GO" id="GO:0016787">
    <property type="term" value="F:hydrolase activity"/>
    <property type="evidence" value="ECO:0007669"/>
    <property type="project" value="UniProtKB-KW"/>
</dbReference>
<dbReference type="EC" id="3.6.4.13" evidence="1"/>
<dbReference type="OrthoDB" id="10256233at2759"/>
<name>W6MM92_9ASCO</name>
<reference evidence="10" key="1">
    <citation type="submission" date="2013-12" db="EMBL/GenBank/DDBJ databases">
        <authorList>
            <person name="Genoscope - CEA"/>
        </authorList>
    </citation>
    <scope>NUCLEOTIDE SEQUENCE</scope>
    <source>
        <strain evidence="10">CBS 1993</strain>
    </source>
</reference>
<dbReference type="PANTHER" id="PTHR47960">
    <property type="entry name" value="DEAD-BOX ATP-DEPENDENT RNA HELICASE 50"/>
    <property type="match status" value="1"/>
</dbReference>
<dbReference type="GO" id="GO:0005759">
    <property type="term" value="C:mitochondrial matrix"/>
    <property type="evidence" value="ECO:0007669"/>
    <property type="project" value="EnsemblFungi"/>
</dbReference>
<dbReference type="PROSITE" id="PS51192">
    <property type="entry name" value="HELICASE_ATP_BIND_1"/>
    <property type="match status" value="1"/>
</dbReference>
<keyword evidence="2" id="KW-0547">Nucleotide-binding</keyword>
<dbReference type="GO" id="GO:1990400">
    <property type="term" value="F:mitochondrial ribosomal large subunit rRNA binding"/>
    <property type="evidence" value="ECO:0007669"/>
    <property type="project" value="EnsemblFungi"/>
</dbReference>
<dbReference type="SMART" id="SM00490">
    <property type="entry name" value="HELICc"/>
    <property type="match status" value="1"/>
</dbReference>
<feature type="domain" description="Helicase C-terminal" evidence="9">
    <location>
        <begin position="375"/>
        <end position="530"/>
    </location>
</feature>
<dbReference type="GO" id="GO:0016070">
    <property type="term" value="P:RNA metabolic process"/>
    <property type="evidence" value="ECO:0007669"/>
    <property type="project" value="EnsemblFungi"/>
</dbReference>
<sequence length="530" mass="59985">MSVYIRGFVQLGVRNYATRRKVSNSFRKNKALENPKRHTGTPPYKKDPRPRREAEREKPKVEPHAFKIGRYPGLKLPDEDRVKGLHGLVSKIDDFRALRLLPEIRDVMIQELSESTVLKTQNFISPTKKVKSDEELHGLKIRPTPIQIAAIKSIQATRVPANDRKVFTLAAETGSGKTWAYLAPLLHKLKEEQLTPEWGGRAHKAAIRSVILLPTHELVDQVYEVVSKVAVKLELNAFRWDTESNFKVFLENFKSRIDIMVTTPAKLLSLTKYDSIGSAQALLQSVRYCVVDEADTLMDKSWIDDTRPLLNHMQYLVDLVFVSATIPSEFNKTMGRVAPNAIPVTTPSLHRLPAAIDFKIVDASVSPYKGSKIKALAQALYSIHCDGTEKGYEKRVIVFTKEKTECEIVATKLRNMFGHDVVAVSSQDPVEERRAKVKAFVEPPRKLEDTETPPLKVLVCTDLLARGMNFVGIRNVILWDVPNTSIDLIHRAGRTGRMNQSGRVFMIIDKKTQSLIKGLPKVLRYRRRLG</sequence>
<evidence type="ECO:0000313" key="11">
    <source>
        <dbReference type="Proteomes" id="UP000019384"/>
    </source>
</evidence>
<dbReference type="Pfam" id="PF00271">
    <property type="entry name" value="Helicase_C"/>
    <property type="match status" value="1"/>
</dbReference>
<dbReference type="STRING" id="1382522.W6MM92"/>
<dbReference type="Pfam" id="PF00270">
    <property type="entry name" value="DEAD"/>
    <property type="match status" value="1"/>
</dbReference>
<keyword evidence="3" id="KW-0378">Hydrolase</keyword>
<evidence type="ECO:0000256" key="1">
    <source>
        <dbReference type="ARBA" id="ARBA00012552"/>
    </source>
</evidence>
<accession>W6MM92</accession>
<dbReference type="GO" id="GO:1902775">
    <property type="term" value="P:mitochondrial large ribosomal subunit assembly"/>
    <property type="evidence" value="ECO:0007669"/>
    <property type="project" value="EnsemblFungi"/>
</dbReference>
<dbReference type="SMART" id="SM00487">
    <property type="entry name" value="DEXDc"/>
    <property type="match status" value="1"/>
</dbReference>
<keyword evidence="4" id="KW-0347">Helicase</keyword>
<gene>
    <name evidence="10" type="ORF">KUCA_T00003630001</name>
</gene>
<evidence type="ECO:0000256" key="2">
    <source>
        <dbReference type="ARBA" id="ARBA00022741"/>
    </source>
</evidence>
<evidence type="ECO:0000313" key="10">
    <source>
        <dbReference type="EMBL" id="CDK27651.1"/>
    </source>
</evidence>
<proteinExistence type="predicted"/>
<reference evidence="10" key="2">
    <citation type="submission" date="2014-02" db="EMBL/GenBank/DDBJ databases">
        <title>Complete DNA sequence of /Kuraishia capsulata/ illustrates novel genomic features among budding yeasts (/Saccharomycotina/).</title>
        <authorList>
            <person name="Morales L."/>
            <person name="Noel B."/>
            <person name="Porcel B."/>
            <person name="Marcet-Houben M."/>
            <person name="Hullo M-F."/>
            <person name="Sacerdot C."/>
            <person name="Tekaia F."/>
            <person name="Leh-Louis V."/>
            <person name="Despons L."/>
            <person name="Khanna V."/>
            <person name="Aury J-M."/>
            <person name="Barbe V."/>
            <person name="Couloux A."/>
            <person name="Labadie K."/>
            <person name="Pelletier E."/>
            <person name="Souciet J-L."/>
            <person name="Boekhout T."/>
            <person name="Gabaldon T."/>
            <person name="Wincker P."/>
            <person name="Dujon B."/>
        </authorList>
    </citation>
    <scope>NUCLEOTIDE SEQUENCE</scope>
    <source>
        <strain evidence="10">CBS 1993</strain>
    </source>
</reference>
<organism evidence="10 11">
    <name type="scientific">Kuraishia capsulata CBS 1993</name>
    <dbReference type="NCBI Taxonomy" id="1382522"/>
    <lineage>
        <taxon>Eukaryota</taxon>
        <taxon>Fungi</taxon>
        <taxon>Dikarya</taxon>
        <taxon>Ascomycota</taxon>
        <taxon>Saccharomycotina</taxon>
        <taxon>Pichiomycetes</taxon>
        <taxon>Pichiales</taxon>
        <taxon>Pichiaceae</taxon>
        <taxon>Kuraishia</taxon>
    </lineage>
</organism>
<dbReference type="CDD" id="cd18787">
    <property type="entry name" value="SF2_C_DEAD"/>
    <property type="match status" value="1"/>
</dbReference>
<dbReference type="PROSITE" id="PS51194">
    <property type="entry name" value="HELICASE_CTER"/>
    <property type="match status" value="1"/>
</dbReference>
<dbReference type="EMBL" id="HG793128">
    <property type="protein sequence ID" value="CDK27651.1"/>
    <property type="molecule type" value="Genomic_DNA"/>
</dbReference>
<feature type="region of interest" description="Disordered" evidence="7">
    <location>
        <begin position="22"/>
        <end position="62"/>
    </location>
</feature>